<evidence type="ECO:0000313" key="5">
    <source>
        <dbReference type="Proteomes" id="UP001321018"/>
    </source>
</evidence>
<evidence type="ECO:0000313" key="4">
    <source>
        <dbReference type="Proteomes" id="UP001320972"/>
    </source>
</evidence>
<dbReference type="Proteomes" id="UP001321018">
    <property type="component" value="Unassembled WGS sequence"/>
</dbReference>
<evidence type="ECO:0000313" key="2">
    <source>
        <dbReference type="EMBL" id="MCU4741842.1"/>
    </source>
</evidence>
<evidence type="ECO:0000313" key="3">
    <source>
        <dbReference type="EMBL" id="MCU4975215.1"/>
    </source>
</evidence>
<keyword evidence="1" id="KW-0472">Membrane</keyword>
<reference evidence="2 4" key="1">
    <citation type="submission" date="2022-09" db="EMBL/GenBank/DDBJ databases">
        <title>Enrichment on poylsaccharides allowed isolation of novel metabolic and taxonomic groups of Haloarchaea.</title>
        <authorList>
            <person name="Sorokin D.Y."/>
            <person name="Elcheninov A.G."/>
            <person name="Khizhniak T.V."/>
            <person name="Kolganova T.V."/>
            <person name="Kublanov I.V."/>
        </authorList>
    </citation>
    <scope>NUCLEOTIDE SEQUENCE</scope>
    <source>
        <strain evidence="3 4">AArc-m2/3/4</strain>
        <strain evidence="2">AArc-xg1-1</strain>
    </source>
</reference>
<keyword evidence="4" id="KW-1185">Reference proteome</keyword>
<dbReference type="AlphaFoldDB" id="A0AAP2YZ72"/>
<comment type="caution">
    <text evidence="2">The sequence shown here is derived from an EMBL/GenBank/DDBJ whole genome shotgun (WGS) entry which is preliminary data.</text>
</comment>
<dbReference type="RefSeq" id="WP_338003672.1">
    <property type="nucleotide sequence ID" value="NZ_JAOPKA010000005.1"/>
</dbReference>
<feature type="transmembrane region" description="Helical" evidence="1">
    <location>
        <begin position="21"/>
        <end position="43"/>
    </location>
</feature>
<name>A0AAP2YZ72_9EURY</name>
<keyword evidence="1" id="KW-0812">Transmembrane</keyword>
<keyword evidence="1" id="KW-1133">Transmembrane helix</keyword>
<sequence length="65" mass="6969">MNGDSSDWRERLFRWTVIEGGRLSVAGVILGGIFVLSAGLHLVNPFPAEPSDPVFLLLSAFLGGI</sequence>
<evidence type="ECO:0000256" key="1">
    <source>
        <dbReference type="SAM" id="Phobius"/>
    </source>
</evidence>
<organism evidence="2 5">
    <name type="scientific">Natronoglomus mannanivorans</name>
    <dbReference type="NCBI Taxonomy" id="2979990"/>
    <lineage>
        <taxon>Archaea</taxon>
        <taxon>Methanobacteriati</taxon>
        <taxon>Methanobacteriota</taxon>
        <taxon>Stenosarchaea group</taxon>
        <taxon>Halobacteria</taxon>
        <taxon>Halobacteriales</taxon>
        <taxon>Natrialbaceae</taxon>
        <taxon>Natronoglomus</taxon>
    </lineage>
</organism>
<protein>
    <submittedName>
        <fullName evidence="2">Uncharacterized protein</fullName>
    </submittedName>
</protein>
<proteinExistence type="predicted"/>
<dbReference type="Proteomes" id="UP001320972">
    <property type="component" value="Unassembled WGS sequence"/>
</dbReference>
<gene>
    <name evidence="3" type="ORF">OB955_21165</name>
    <name evidence="2" type="ORF">OB960_10585</name>
</gene>
<dbReference type="EMBL" id="JAOPKB010000016">
    <property type="protein sequence ID" value="MCU4975215.1"/>
    <property type="molecule type" value="Genomic_DNA"/>
</dbReference>
<dbReference type="EMBL" id="JAOPKA010000005">
    <property type="protein sequence ID" value="MCU4741842.1"/>
    <property type="molecule type" value="Genomic_DNA"/>
</dbReference>
<accession>A0AAP2YZ72</accession>